<gene>
    <name evidence="1" type="ORF">SAMN05216352_101421</name>
</gene>
<protein>
    <recommendedName>
        <fullName evidence="3">DUF3231 family protein</fullName>
    </recommendedName>
</protein>
<sequence length="337" mass="38537">MIDEKNRLTSAEIGCLWTTYMYDSMAKCILGFMLKHLEDKDIIPAVQFGYDISTGHLDYLLNLFDKEDYAAPHGFTEEDVYMNAPWLYSDAFCLTYLNHMSKVGMMTYSGFVSMSKRKDIRNFFTKSLIDTSTLYNQTTEIAESKELHATHPYIELPKETDYVESKKYYSGLNPFTRKRPLNAIEISHLYMNILTNSIGVKLSLSFAQTSHSKEIQDYMLRGKEISNKHIQIFSDILLENDIATPRMPDLSVSDSTTKTFSDKLIMFHMALLTSAGTGNYGTAAAASQRNDLALNYERLSLEIAKYAKSGADIMIKHNWFEQPPGTKDREKLARKKE</sequence>
<evidence type="ECO:0000313" key="2">
    <source>
        <dbReference type="Proteomes" id="UP000199017"/>
    </source>
</evidence>
<dbReference type="InterPro" id="IPR021617">
    <property type="entry name" value="DUF3231"/>
</dbReference>
<dbReference type="Gene3D" id="1.20.1260.10">
    <property type="match status" value="2"/>
</dbReference>
<dbReference type="STRING" id="930129.SAMN05216352_101421"/>
<dbReference type="RefSeq" id="WP_091580172.1">
    <property type="nucleotide sequence ID" value="NZ_FNDU01000001.1"/>
</dbReference>
<dbReference type="OrthoDB" id="1675670at2"/>
<dbReference type="EMBL" id="FNDU01000001">
    <property type="protein sequence ID" value="SDH48064.1"/>
    <property type="molecule type" value="Genomic_DNA"/>
</dbReference>
<dbReference type="Proteomes" id="UP000199017">
    <property type="component" value="Unassembled WGS sequence"/>
</dbReference>
<keyword evidence="2" id="KW-1185">Reference proteome</keyword>
<evidence type="ECO:0000313" key="1">
    <source>
        <dbReference type="EMBL" id="SDH48064.1"/>
    </source>
</evidence>
<reference evidence="1 2" key="1">
    <citation type="submission" date="2016-10" db="EMBL/GenBank/DDBJ databases">
        <authorList>
            <person name="de Groot N.N."/>
        </authorList>
    </citation>
    <scope>NUCLEOTIDE SEQUENCE [LARGE SCALE GENOMIC DNA]</scope>
    <source>
        <strain evidence="2">P4B,CCM 7963,CECT 7998,DSM 25260,IBRC-M 10614,KCTC 13821</strain>
    </source>
</reference>
<name>A0A1G8CRS2_9BACI</name>
<accession>A0A1G8CRS2</accession>
<evidence type="ECO:0008006" key="3">
    <source>
        <dbReference type="Google" id="ProtNLM"/>
    </source>
</evidence>
<dbReference type="AlphaFoldDB" id="A0A1G8CRS2"/>
<dbReference type="Pfam" id="PF11553">
    <property type="entry name" value="DUF3231"/>
    <property type="match status" value="2"/>
</dbReference>
<dbReference type="InterPro" id="IPR012347">
    <property type="entry name" value="Ferritin-like"/>
</dbReference>
<proteinExistence type="predicted"/>
<organism evidence="1 2">
    <name type="scientific">Alteribacillus bidgolensis</name>
    <dbReference type="NCBI Taxonomy" id="930129"/>
    <lineage>
        <taxon>Bacteria</taxon>
        <taxon>Bacillati</taxon>
        <taxon>Bacillota</taxon>
        <taxon>Bacilli</taxon>
        <taxon>Bacillales</taxon>
        <taxon>Bacillaceae</taxon>
        <taxon>Alteribacillus</taxon>
    </lineage>
</organism>